<evidence type="ECO:0000313" key="2">
    <source>
        <dbReference type="Proteomes" id="UP001219933"/>
    </source>
</evidence>
<proteinExistence type="predicted"/>
<evidence type="ECO:0000313" key="1">
    <source>
        <dbReference type="EMBL" id="WFD36308.1"/>
    </source>
</evidence>
<dbReference type="Proteomes" id="UP001219933">
    <property type="component" value="Chromosome 4"/>
</dbReference>
<organism evidence="1 2">
    <name type="scientific">Malassezia cuniculi</name>
    <dbReference type="NCBI Taxonomy" id="948313"/>
    <lineage>
        <taxon>Eukaryota</taxon>
        <taxon>Fungi</taxon>
        <taxon>Dikarya</taxon>
        <taxon>Basidiomycota</taxon>
        <taxon>Ustilaginomycotina</taxon>
        <taxon>Malasseziomycetes</taxon>
        <taxon>Malasseziales</taxon>
        <taxon>Malasseziaceae</taxon>
        <taxon>Malassezia</taxon>
    </lineage>
</organism>
<dbReference type="SUPFAM" id="SSF52540">
    <property type="entry name" value="P-loop containing nucleoside triphosphate hydrolases"/>
    <property type="match status" value="1"/>
</dbReference>
<dbReference type="InterPro" id="IPR027417">
    <property type="entry name" value="P-loop_NTPase"/>
</dbReference>
<sequence length="276" mass="30564">MSIADAVVAFIEQERQGHGQPLVVALQGAQGCGKSYTAAYVHKHFTARGVHVAVLSLDDLYLPHEELVAVGHANPRNPLLQGRGQPGTHDIALGTRILHSLREQKQGEIELPVYDKSAHRGLGDRAHEVVKVSPPIDVVIFEGWCLGFSPVPDAELAARVAAAGISHDVDIMRPINEKLREWERQWYPLIDAYVKLIPTGGGHSRWDIVHTWRLQAEHAMKAKNGGNGMSDEAVHAFVERYIPTYRLYGESVGAWPGHTLCLSIEADRRLIDIRKL</sequence>
<dbReference type="AlphaFoldDB" id="A0AAF0F126"/>
<gene>
    <name evidence="1" type="ORF">MCUN1_003187</name>
</gene>
<protein>
    <submittedName>
        <fullName evidence="1">Glycerate 3-kinase</fullName>
        <ecNumber evidence="1">2.7.1.31</ecNumber>
    </submittedName>
</protein>
<dbReference type="EMBL" id="CP119880">
    <property type="protein sequence ID" value="WFD36308.1"/>
    <property type="molecule type" value="Genomic_DNA"/>
</dbReference>
<accession>A0AAF0F126</accession>
<keyword evidence="2" id="KW-1185">Reference proteome</keyword>
<keyword evidence="1" id="KW-0808">Transferase</keyword>
<dbReference type="EC" id="2.7.1.31" evidence="1"/>
<dbReference type="PANTHER" id="PTHR10285">
    <property type="entry name" value="URIDINE KINASE"/>
    <property type="match status" value="1"/>
</dbReference>
<dbReference type="Gene3D" id="3.40.50.300">
    <property type="entry name" value="P-loop containing nucleotide triphosphate hydrolases"/>
    <property type="match status" value="1"/>
</dbReference>
<dbReference type="GO" id="GO:0008887">
    <property type="term" value="F:glycerate kinase activity"/>
    <property type="evidence" value="ECO:0007669"/>
    <property type="project" value="UniProtKB-EC"/>
</dbReference>
<reference evidence="1" key="1">
    <citation type="submission" date="2023-03" db="EMBL/GenBank/DDBJ databases">
        <title>Mating type loci evolution in Malassezia.</title>
        <authorList>
            <person name="Coelho M.A."/>
        </authorList>
    </citation>
    <scope>NUCLEOTIDE SEQUENCE</scope>
    <source>
        <strain evidence="1">CBS 11721</strain>
    </source>
</reference>
<name>A0AAF0F126_9BASI</name>